<protein>
    <submittedName>
        <fullName evidence="2">PiggyBac transposable element-derived protein 4</fullName>
    </submittedName>
</protein>
<dbReference type="PANTHER" id="PTHR47272">
    <property type="entry name" value="DDE_TNP_1_7 DOMAIN-CONTAINING PROTEIN"/>
    <property type="match status" value="1"/>
</dbReference>
<reference evidence="2 3" key="1">
    <citation type="journal article" date="2021" name="Elife">
        <title>Chloroplast acquisition without the gene transfer in kleptoplastic sea slugs, Plakobranchus ocellatus.</title>
        <authorList>
            <person name="Maeda T."/>
            <person name="Takahashi S."/>
            <person name="Yoshida T."/>
            <person name="Shimamura S."/>
            <person name="Takaki Y."/>
            <person name="Nagai Y."/>
            <person name="Toyoda A."/>
            <person name="Suzuki Y."/>
            <person name="Arimoto A."/>
            <person name="Ishii H."/>
            <person name="Satoh N."/>
            <person name="Nishiyama T."/>
            <person name="Hasebe M."/>
            <person name="Maruyama T."/>
            <person name="Minagawa J."/>
            <person name="Obokata J."/>
            <person name="Shigenobu S."/>
        </authorList>
    </citation>
    <scope>NUCLEOTIDE SEQUENCE [LARGE SCALE GENOMIC DNA]</scope>
</reference>
<dbReference type="AlphaFoldDB" id="A0AAV4K090"/>
<evidence type="ECO:0000313" key="3">
    <source>
        <dbReference type="Proteomes" id="UP000762676"/>
    </source>
</evidence>
<organism evidence="2 3">
    <name type="scientific">Elysia marginata</name>
    <dbReference type="NCBI Taxonomy" id="1093978"/>
    <lineage>
        <taxon>Eukaryota</taxon>
        <taxon>Metazoa</taxon>
        <taxon>Spiralia</taxon>
        <taxon>Lophotrochozoa</taxon>
        <taxon>Mollusca</taxon>
        <taxon>Gastropoda</taxon>
        <taxon>Heterobranchia</taxon>
        <taxon>Euthyneura</taxon>
        <taxon>Panpulmonata</taxon>
        <taxon>Sacoglossa</taxon>
        <taxon>Placobranchoidea</taxon>
        <taxon>Plakobranchidae</taxon>
        <taxon>Elysia</taxon>
    </lineage>
</organism>
<dbReference type="PANTHER" id="PTHR47272:SF1">
    <property type="entry name" value="PIGGYBAC TRANSPOSABLE ELEMENT-DERIVED PROTEIN 3-LIKE"/>
    <property type="match status" value="1"/>
</dbReference>
<gene>
    <name evidence="2" type="ORF">ElyMa_005263500</name>
</gene>
<feature type="domain" description="PiggyBac transposable element-derived protein" evidence="1">
    <location>
        <begin position="6"/>
        <end position="83"/>
    </location>
</feature>
<name>A0AAV4K090_9GAST</name>
<comment type="caution">
    <text evidence="2">The sequence shown here is derived from an EMBL/GenBank/DDBJ whole genome shotgun (WGS) entry which is preliminary data.</text>
</comment>
<dbReference type="Pfam" id="PF13843">
    <property type="entry name" value="DDE_Tnp_1_7"/>
    <property type="match status" value="1"/>
</dbReference>
<sequence length="201" mass="23230">MCLTTKVFADNLFTSLPLVQKLRERGMYYPGTVRMNRLKGYSLSSEAELKQQERGSSDYKVEVNSGIVAVRWYDNRAVDLLSSQDWFPIKSKRWYMCIFFYTTNMMVVNAWLRHRTHAQVLKRKTLRLAELQSRLATQLVLPKAPVGRPRLIASSPRLSLVHHRTAAPREVCLDGQDHLPEWGKSRERCKAEGCPSLSYVK</sequence>
<evidence type="ECO:0000313" key="2">
    <source>
        <dbReference type="EMBL" id="GFS27380.1"/>
    </source>
</evidence>
<accession>A0AAV4K090</accession>
<dbReference type="EMBL" id="BMAT01010507">
    <property type="protein sequence ID" value="GFS27380.1"/>
    <property type="molecule type" value="Genomic_DNA"/>
</dbReference>
<dbReference type="InterPro" id="IPR029526">
    <property type="entry name" value="PGBD"/>
</dbReference>
<dbReference type="Proteomes" id="UP000762676">
    <property type="component" value="Unassembled WGS sequence"/>
</dbReference>
<proteinExistence type="predicted"/>
<evidence type="ECO:0000259" key="1">
    <source>
        <dbReference type="Pfam" id="PF13843"/>
    </source>
</evidence>
<keyword evidence="3" id="KW-1185">Reference proteome</keyword>